<evidence type="ECO:0000256" key="3">
    <source>
        <dbReference type="ARBA" id="ARBA00022989"/>
    </source>
</evidence>
<dbReference type="KEGG" id="nvn:NVIE_024440"/>
<feature type="transmembrane region" description="Helical" evidence="5">
    <location>
        <begin position="90"/>
        <end position="110"/>
    </location>
</feature>
<feature type="transmembrane region" description="Helical" evidence="5">
    <location>
        <begin position="34"/>
        <end position="51"/>
    </location>
</feature>
<protein>
    <submittedName>
        <fullName evidence="6">Putative arsenical resistance-3 family protein</fullName>
    </submittedName>
</protein>
<keyword evidence="2 5" id="KW-0812">Transmembrane</keyword>
<feature type="transmembrane region" description="Helical" evidence="5">
    <location>
        <begin position="63"/>
        <end position="84"/>
    </location>
</feature>
<gene>
    <name evidence="6" type="ORF">NVIE_024440</name>
</gene>
<dbReference type="Proteomes" id="UP000027093">
    <property type="component" value="Chromosome"/>
</dbReference>
<organism evidence="6 7">
    <name type="scientific">Nitrososphaera viennensis EN76</name>
    <dbReference type="NCBI Taxonomy" id="926571"/>
    <lineage>
        <taxon>Archaea</taxon>
        <taxon>Nitrososphaerota</taxon>
        <taxon>Nitrososphaeria</taxon>
        <taxon>Nitrososphaerales</taxon>
        <taxon>Nitrososphaeraceae</taxon>
        <taxon>Nitrososphaera</taxon>
    </lineage>
</organism>
<dbReference type="Pfam" id="PF01758">
    <property type="entry name" value="SBF"/>
    <property type="match status" value="1"/>
</dbReference>
<dbReference type="HOGENOM" id="CLU_077102_0_0_2"/>
<dbReference type="AlphaFoldDB" id="A0A060HJH0"/>
<feature type="transmembrane region" description="Helical" evidence="5">
    <location>
        <begin position="149"/>
        <end position="167"/>
    </location>
</feature>
<evidence type="ECO:0000256" key="5">
    <source>
        <dbReference type="SAM" id="Phobius"/>
    </source>
</evidence>
<evidence type="ECO:0000313" key="6">
    <source>
        <dbReference type="EMBL" id="AIC16709.1"/>
    </source>
</evidence>
<sequence length="295" mass="31365">MRPSNDAILACAIAGSMAAGVLVPQAGLAVEPYLLVWLGILLFLNLIKLEASDVVATFARPKGLAILGLVKLVALPVGMYALAYALYRPLALPVLLVSGMSTGLGAPFVVNIVGGRLPLVVGMIIATSLSVPFVLPSLTYALVGSEFDLPIASMMLLLALALFIPLFGGWAVKKKAPRASEFAHKNSFYLSIIFAILINISMFSKLSALFFSDQLFLLQNVAATFLCFAAFSIVGFVVAPKSEKSAGMIATAYVNNTLVMVFAAQFFGPQVAVLAGLYNIPYYACILVLKKIVRH</sequence>
<evidence type="ECO:0000313" key="7">
    <source>
        <dbReference type="Proteomes" id="UP000027093"/>
    </source>
</evidence>
<dbReference type="STRING" id="926571.NVIE_024440"/>
<feature type="transmembrane region" description="Helical" evidence="5">
    <location>
        <begin position="217"/>
        <end position="239"/>
    </location>
</feature>
<evidence type="ECO:0000256" key="1">
    <source>
        <dbReference type="ARBA" id="ARBA00004141"/>
    </source>
</evidence>
<keyword evidence="7" id="KW-1185">Reference proteome</keyword>
<dbReference type="GO" id="GO:0016020">
    <property type="term" value="C:membrane"/>
    <property type="evidence" value="ECO:0007669"/>
    <property type="project" value="UniProtKB-SubCell"/>
</dbReference>
<dbReference type="GeneID" id="74947685"/>
<evidence type="ECO:0000256" key="4">
    <source>
        <dbReference type="ARBA" id="ARBA00023136"/>
    </source>
</evidence>
<reference evidence="6 7" key="1">
    <citation type="journal article" date="2014" name="Int. J. Syst. Evol. Microbiol.">
        <title>Nitrososphaera viennensis gen. nov., sp. nov., an aerobic and mesophilic, ammonia-oxidizing archaeon from soil and a member of the archaeal phylum Thaumarchaeota.</title>
        <authorList>
            <person name="Stieglmeier M."/>
            <person name="Klingl A."/>
            <person name="Alves R.J."/>
            <person name="Rittmann S.K."/>
            <person name="Melcher M."/>
            <person name="Leisch N."/>
            <person name="Schleper C."/>
        </authorList>
    </citation>
    <scope>NUCLEOTIDE SEQUENCE [LARGE SCALE GENOMIC DNA]</scope>
    <source>
        <strain evidence="6">EN76</strain>
    </source>
</reference>
<dbReference type="InterPro" id="IPR038770">
    <property type="entry name" value="Na+/solute_symporter_sf"/>
</dbReference>
<name>A0A060HJH0_9ARCH</name>
<dbReference type="InterPro" id="IPR002657">
    <property type="entry name" value="BilAc:Na_symport/Acr3"/>
</dbReference>
<proteinExistence type="predicted"/>
<keyword evidence="3 5" id="KW-1133">Transmembrane helix</keyword>
<dbReference type="EMBL" id="CP007536">
    <property type="protein sequence ID" value="AIC16709.1"/>
    <property type="molecule type" value="Genomic_DNA"/>
</dbReference>
<accession>A0A060HJH0</accession>
<keyword evidence="4 5" id="KW-0472">Membrane</keyword>
<dbReference type="RefSeq" id="WP_227717363.1">
    <property type="nucleotide sequence ID" value="NZ_CP007536.1"/>
</dbReference>
<feature type="transmembrane region" description="Helical" evidence="5">
    <location>
        <begin position="271"/>
        <end position="289"/>
    </location>
</feature>
<comment type="subcellular location">
    <subcellularLocation>
        <location evidence="1">Membrane</location>
        <topology evidence="1">Multi-pass membrane protein</topology>
    </subcellularLocation>
</comment>
<dbReference type="Gene3D" id="1.20.1530.20">
    <property type="match status" value="1"/>
</dbReference>
<feature type="transmembrane region" description="Helical" evidence="5">
    <location>
        <begin position="246"/>
        <end position="265"/>
    </location>
</feature>
<feature type="transmembrane region" description="Helical" evidence="5">
    <location>
        <begin position="117"/>
        <end position="143"/>
    </location>
</feature>
<evidence type="ECO:0000256" key="2">
    <source>
        <dbReference type="ARBA" id="ARBA00022692"/>
    </source>
</evidence>
<feature type="transmembrane region" description="Helical" evidence="5">
    <location>
        <begin position="188"/>
        <end position="211"/>
    </location>
</feature>